<feature type="compositionally biased region" description="Low complexity" evidence="13">
    <location>
        <begin position="57"/>
        <end position="69"/>
    </location>
</feature>
<dbReference type="InterPro" id="IPR018499">
    <property type="entry name" value="Tetraspanin/Peripherin"/>
</dbReference>
<evidence type="ECO:0000256" key="13">
    <source>
        <dbReference type="SAM" id="MobiDB-lite"/>
    </source>
</evidence>
<comment type="caution">
    <text evidence="15">The sequence shown here is derived from an EMBL/GenBank/DDBJ whole genome shotgun (WGS) entry which is preliminary data.</text>
</comment>
<evidence type="ECO:0000313" key="16">
    <source>
        <dbReference type="Proteomes" id="UP000752171"/>
    </source>
</evidence>
<keyword evidence="7" id="KW-1015">Disulfide bond</keyword>
<evidence type="ECO:0000256" key="5">
    <source>
        <dbReference type="ARBA" id="ARBA00022989"/>
    </source>
</evidence>
<comment type="similarity">
    <text evidence="2">Belongs to the tetraspanin (TM4SF) family.</text>
</comment>
<dbReference type="PRINTS" id="PR00259">
    <property type="entry name" value="TMFOUR"/>
</dbReference>
<dbReference type="EMBL" id="JAICCE010000019">
    <property type="protein sequence ID" value="KAG9264603.1"/>
    <property type="molecule type" value="Genomic_DNA"/>
</dbReference>
<dbReference type="AlphaFoldDB" id="A0A8T2KZ67"/>
<evidence type="ECO:0000256" key="1">
    <source>
        <dbReference type="ARBA" id="ARBA00004651"/>
    </source>
</evidence>
<name>A0A8T2KZ67_ASTMX</name>
<dbReference type="InterPro" id="IPR008952">
    <property type="entry name" value="Tetraspanin_EC2_sf"/>
</dbReference>
<reference evidence="15 16" key="1">
    <citation type="submission" date="2021-07" db="EMBL/GenBank/DDBJ databases">
        <authorList>
            <person name="Imarazene B."/>
            <person name="Zahm M."/>
            <person name="Klopp C."/>
            <person name="Cabau C."/>
            <person name="Beille S."/>
            <person name="Jouanno E."/>
            <person name="Castinel A."/>
            <person name="Lluch J."/>
            <person name="Gil L."/>
            <person name="Kuchtly C."/>
            <person name="Lopez Roques C."/>
            <person name="Donnadieu C."/>
            <person name="Parrinello H."/>
            <person name="Journot L."/>
            <person name="Du K."/>
            <person name="Schartl M."/>
            <person name="Retaux S."/>
            <person name="Guiguen Y."/>
        </authorList>
    </citation>
    <scope>NUCLEOTIDE SEQUENCE [LARGE SCALE GENOMIC DNA]</scope>
    <source>
        <strain evidence="15">Pach_M1</strain>
        <tissue evidence="15">Testis</tissue>
    </source>
</reference>
<dbReference type="Pfam" id="PF00335">
    <property type="entry name" value="Tetraspanin"/>
    <property type="match status" value="1"/>
</dbReference>
<keyword evidence="8" id="KW-0325">Glycoprotein</keyword>
<dbReference type="SUPFAM" id="SSF48652">
    <property type="entry name" value="Tetraspanin"/>
    <property type="match status" value="1"/>
</dbReference>
<comment type="subunit">
    <text evidence="10">Interacts with ADAM10.</text>
</comment>
<keyword evidence="3" id="KW-1003">Cell membrane</keyword>
<sequence>MSRSSVLRRFPFFWKRGNNIQDEETRPLVPKEDPQVRHPSSAPGYPGTDDSSESKTDSSSSSREYGSSSRTFLSSRSSRTSRLTDYLLKYVLFSSNLLFTALGLAMLGLGLWGLLSKESFSQEKLGSLGTDPMLLFVFLGLVLTLLCVTGCVGAVRENYCLLRIFSVVLLALVAAQVLAAIVAYGLQGRIADFLRTGMLTAMVRYQDDLDMRFITDEIQTGLQCCGADNYRDWQINSYFNCSAPGVQSCSVPASCCVDPLENGTVWNSQCGFGALQLDEFSAQSVIFLGGCLGSISRWIQQHSGLISTVVVVLLGVQIITLVITTRLLDRIQWNRAQARQGLVRT</sequence>
<evidence type="ECO:0000313" key="15">
    <source>
        <dbReference type="EMBL" id="KAG9264603.1"/>
    </source>
</evidence>
<dbReference type="GO" id="GO:0019899">
    <property type="term" value="F:enzyme binding"/>
    <property type="evidence" value="ECO:0007669"/>
    <property type="project" value="UniProtKB-ARBA"/>
</dbReference>
<comment type="function">
    <text evidence="9">Part of TspanC8 subgroup, composed of 6 members that interact with the transmembrane metalloprotease ADAM10. This interaction is required for ADAM10 exit from the endoplasmic reticulum and for enzymatic maturation and trafficking to the cell surface as well as substrate specificity. Different TspanC8/ADAM10 complexes have distinct substrates.</text>
</comment>
<evidence type="ECO:0000256" key="12">
    <source>
        <dbReference type="ARBA" id="ARBA00083961"/>
    </source>
</evidence>
<dbReference type="CDD" id="cd03167">
    <property type="entry name" value="oculospanin_like_LEL"/>
    <property type="match status" value="1"/>
</dbReference>
<dbReference type="FunFam" id="1.10.1450.10:FF:000033">
    <property type="entry name" value="Tetraspanin"/>
    <property type="match status" value="1"/>
</dbReference>
<dbReference type="PANTHER" id="PTHR19282:SF550">
    <property type="entry name" value="TETRASPANIN-10"/>
    <property type="match status" value="1"/>
</dbReference>
<protein>
    <recommendedName>
        <fullName evidence="11">Tetraspanin-10</fullName>
    </recommendedName>
    <alternativeName>
        <fullName evidence="12">Oculospanin</fullName>
    </alternativeName>
</protein>
<feature type="transmembrane region" description="Helical" evidence="14">
    <location>
        <begin position="86"/>
        <end position="113"/>
    </location>
</feature>
<dbReference type="GO" id="GO:0005886">
    <property type="term" value="C:plasma membrane"/>
    <property type="evidence" value="ECO:0007669"/>
    <property type="project" value="UniProtKB-SubCell"/>
</dbReference>
<evidence type="ECO:0000256" key="6">
    <source>
        <dbReference type="ARBA" id="ARBA00023136"/>
    </source>
</evidence>
<evidence type="ECO:0000256" key="10">
    <source>
        <dbReference type="ARBA" id="ARBA00065402"/>
    </source>
</evidence>
<evidence type="ECO:0000256" key="14">
    <source>
        <dbReference type="SAM" id="Phobius"/>
    </source>
</evidence>
<keyword evidence="6 14" id="KW-0472">Membrane</keyword>
<gene>
    <name evidence="15" type="primary">TSPAN10</name>
    <name evidence="15" type="ORF">AMEX_G22889</name>
</gene>
<feature type="transmembrane region" description="Helical" evidence="14">
    <location>
        <begin position="167"/>
        <end position="186"/>
    </location>
</feature>
<feature type="region of interest" description="Disordered" evidence="13">
    <location>
        <begin position="23"/>
        <end position="69"/>
    </location>
</feature>
<keyword evidence="4 14" id="KW-0812">Transmembrane</keyword>
<organism evidence="15 16">
    <name type="scientific">Astyanax mexicanus</name>
    <name type="common">Blind cave fish</name>
    <name type="synonym">Astyanax fasciatus mexicanus</name>
    <dbReference type="NCBI Taxonomy" id="7994"/>
    <lineage>
        <taxon>Eukaryota</taxon>
        <taxon>Metazoa</taxon>
        <taxon>Chordata</taxon>
        <taxon>Craniata</taxon>
        <taxon>Vertebrata</taxon>
        <taxon>Euteleostomi</taxon>
        <taxon>Actinopterygii</taxon>
        <taxon>Neopterygii</taxon>
        <taxon>Teleostei</taxon>
        <taxon>Ostariophysi</taxon>
        <taxon>Characiformes</taxon>
        <taxon>Characoidei</taxon>
        <taxon>Acestrorhamphidae</taxon>
        <taxon>Acestrorhamphinae</taxon>
        <taxon>Astyanax</taxon>
    </lineage>
</organism>
<evidence type="ECO:0000256" key="2">
    <source>
        <dbReference type="ARBA" id="ARBA00006840"/>
    </source>
</evidence>
<proteinExistence type="inferred from homology"/>
<dbReference type="Proteomes" id="UP000752171">
    <property type="component" value="Unassembled WGS sequence"/>
</dbReference>
<dbReference type="Gene3D" id="1.10.1450.10">
    <property type="entry name" value="Tetraspanin"/>
    <property type="match status" value="1"/>
</dbReference>
<feature type="compositionally biased region" description="Basic and acidic residues" evidence="13">
    <location>
        <begin position="23"/>
        <end position="36"/>
    </location>
</feature>
<accession>A0A8T2KZ67</accession>
<dbReference type="PANTHER" id="PTHR19282">
    <property type="entry name" value="TETRASPANIN"/>
    <property type="match status" value="1"/>
</dbReference>
<comment type="subcellular location">
    <subcellularLocation>
        <location evidence="1">Cell membrane</location>
        <topology evidence="1">Multi-pass membrane protein</topology>
    </subcellularLocation>
</comment>
<evidence type="ECO:0000256" key="8">
    <source>
        <dbReference type="ARBA" id="ARBA00023180"/>
    </source>
</evidence>
<evidence type="ECO:0000256" key="9">
    <source>
        <dbReference type="ARBA" id="ARBA00056995"/>
    </source>
</evidence>
<evidence type="ECO:0000256" key="11">
    <source>
        <dbReference type="ARBA" id="ARBA00073330"/>
    </source>
</evidence>
<feature type="transmembrane region" description="Helical" evidence="14">
    <location>
        <begin position="133"/>
        <end position="155"/>
    </location>
</feature>
<evidence type="ECO:0000256" key="3">
    <source>
        <dbReference type="ARBA" id="ARBA00022475"/>
    </source>
</evidence>
<evidence type="ECO:0000256" key="7">
    <source>
        <dbReference type="ARBA" id="ARBA00023157"/>
    </source>
</evidence>
<keyword evidence="5 14" id="KW-1133">Transmembrane helix</keyword>
<feature type="transmembrane region" description="Helical" evidence="14">
    <location>
        <begin position="305"/>
        <end position="328"/>
    </location>
</feature>
<evidence type="ECO:0000256" key="4">
    <source>
        <dbReference type="ARBA" id="ARBA00022692"/>
    </source>
</evidence>